<sequence>MAQVKITLTKSVAGRPQDQRATVIALGLHKTNSQVIKEATPQINGMLHKVRHLVTVEEI</sequence>
<comment type="similarity">
    <text evidence="1 5 6">Belongs to the universal ribosomal protein uL30 family.</text>
</comment>
<feature type="domain" description="Large ribosomal subunit protein uL30-like ferredoxin-like fold" evidence="7">
    <location>
        <begin position="4"/>
        <end position="54"/>
    </location>
</feature>
<dbReference type="PROSITE" id="PS00634">
    <property type="entry name" value="RIBOSOMAL_L30"/>
    <property type="match status" value="1"/>
</dbReference>
<dbReference type="STRING" id="349095.SAMN05660299_01744"/>
<dbReference type="EMBL" id="FNHQ01000016">
    <property type="protein sequence ID" value="SDM90691.1"/>
    <property type="molecule type" value="Genomic_DNA"/>
</dbReference>
<dbReference type="HAMAP" id="MF_01371_B">
    <property type="entry name" value="Ribosomal_uL30_B"/>
    <property type="match status" value="1"/>
</dbReference>
<name>A0A1G9X2A9_9FIRM</name>
<dbReference type="InterPro" id="IPR036919">
    <property type="entry name" value="Ribo_uL30_ferredoxin-like_sf"/>
</dbReference>
<dbReference type="FunFam" id="3.30.1390.20:FF:000001">
    <property type="entry name" value="50S ribosomal protein L30"/>
    <property type="match status" value="1"/>
</dbReference>
<evidence type="ECO:0000256" key="4">
    <source>
        <dbReference type="ARBA" id="ARBA00023274"/>
    </source>
</evidence>
<evidence type="ECO:0000256" key="1">
    <source>
        <dbReference type="ARBA" id="ARBA00007594"/>
    </source>
</evidence>
<protein>
    <recommendedName>
        <fullName evidence="5">Large ribosomal subunit protein uL30</fullName>
    </recommendedName>
</protein>
<dbReference type="SUPFAM" id="SSF55129">
    <property type="entry name" value="Ribosomal protein L30p/L7e"/>
    <property type="match status" value="1"/>
</dbReference>
<reference evidence="8 9" key="1">
    <citation type="submission" date="2016-10" db="EMBL/GenBank/DDBJ databases">
        <authorList>
            <person name="de Groot N.N."/>
        </authorList>
    </citation>
    <scope>NUCLEOTIDE SEQUENCE [LARGE SCALE GENOMIC DNA]</scope>
    <source>
        <strain evidence="8 9">DSM 16981</strain>
    </source>
</reference>
<evidence type="ECO:0000256" key="6">
    <source>
        <dbReference type="RuleBase" id="RU003734"/>
    </source>
</evidence>
<proteinExistence type="inferred from homology"/>
<dbReference type="GO" id="GO:0003735">
    <property type="term" value="F:structural constituent of ribosome"/>
    <property type="evidence" value="ECO:0007669"/>
    <property type="project" value="InterPro"/>
</dbReference>
<evidence type="ECO:0000313" key="9">
    <source>
        <dbReference type="Proteomes" id="UP000199309"/>
    </source>
</evidence>
<dbReference type="InterPro" id="IPR018038">
    <property type="entry name" value="Ribosomal_uL30_CS"/>
</dbReference>
<dbReference type="OrthoDB" id="9812790at2"/>
<evidence type="ECO:0000256" key="3">
    <source>
        <dbReference type="ARBA" id="ARBA00022980"/>
    </source>
</evidence>
<dbReference type="PIRSF" id="PIRSF002211">
    <property type="entry name" value="Ribosomal_L30_bac-type"/>
    <property type="match status" value="1"/>
</dbReference>
<dbReference type="Gene3D" id="3.30.1390.20">
    <property type="entry name" value="Ribosomal protein L30, ferredoxin-like fold domain"/>
    <property type="match status" value="1"/>
</dbReference>
<dbReference type="CDD" id="cd01658">
    <property type="entry name" value="Ribosomal_L30"/>
    <property type="match status" value="1"/>
</dbReference>
<dbReference type="RefSeq" id="WP_091650681.1">
    <property type="nucleotide sequence ID" value="NZ_FNHQ01000016.1"/>
</dbReference>
<dbReference type="InterPro" id="IPR016082">
    <property type="entry name" value="Ribosomal_uL30_ferredoxin-like"/>
</dbReference>
<keyword evidence="9" id="KW-1185">Reference proteome</keyword>
<dbReference type="NCBIfam" id="TIGR01308">
    <property type="entry name" value="rpmD_bact"/>
    <property type="match status" value="1"/>
</dbReference>
<keyword evidence="3 5" id="KW-0689">Ribosomal protein</keyword>
<dbReference type="InterPro" id="IPR005996">
    <property type="entry name" value="Ribosomal_uL30_bac-type"/>
</dbReference>
<gene>
    <name evidence="5" type="primary">rpmD</name>
    <name evidence="8" type="ORF">SAMN05660299_01744</name>
</gene>
<dbReference type="GO" id="GO:0022625">
    <property type="term" value="C:cytosolic large ribosomal subunit"/>
    <property type="evidence" value="ECO:0007669"/>
    <property type="project" value="TreeGrafter"/>
</dbReference>
<evidence type="ECO:0000256" key="2">
    <source>
        <dbReference type="ARBA" id="ARBA00011838"/>
    </source>
</evidence>
<dbReference type="AlphaFoldDB" id="A0A1G9X2A9"/>
<dbReference type="PANTHER" id="PTHR15892:SF2">
    <property type="entry name" value="LARGE RIBOSOMAL SUBUNIT PROTEIN UL30M"/>
    <property type="match status" value="1"/>
</dbReference>
<accession>A0A1G9X2A9</accession>
<dbReference type="GO" id="GO:0006412">
    <property type="term" value="P:translation"/>
    <property type="evidence" value="ECO:0007669"/>
    <property type="project" value="UniProtKB-UniRule"/>
</dbReference>
<dbReference type="Pfam" id="PF00327">
    <property type="entry name" value="Ribosomal_L30"/>
    <property type="match status" value="1"/>
</dbReference>
<evidence type="ECO:0000259" key="7">
    <source>
        <dbReference type="Pfam" id="PF00327"/>
    </source>
</evidence>
<keyword evidence="4 5" id="KW-0687">Ribonucleoprotein</keyword>
<evidence type="ECO:0000256" key="5">
    <source>
        <dbReference type="HAMAP-Rule" id="MF_01371"/>
    </source>
</evidence>
<dbReference type="Proteomes" id="UP000199309">
    <property type="component" value="Unassembled WGS sequence"/>
</dbReference>
<comment type="subunit">
    <text evidence="2 5">Part of the 50S ribosomal subunit.</text>
</comment>
<evidence type="ECO:0000313" key="8">
    <source>
        <dbReference type="EMBL" id="SDM90691.1"/>
    </source>
</evidence>
<dbReference type="PANTHER" id="PTHR15892">
    <property type="entry name" value="MITOCHONDRIAL RIBOSOMAL PROTEIN L30"/>
    <property type="match status" value="1"/>
</dbReference>
<organism evidence="8 9">
    <name type="scientific">Megasphaera paucivorans</name>
    <dbReference type="NCBI Taxonomy" id="349095"/>
    <lineage>
        <taxon>Bacteria</taxon>
        <taxon>Bacillati</taxon>
        <taxon>Bacillota</taxon>
        <taxon>Negativicutes</taxon>
        <taxon>Veillonellales</taxon>
        <taxon>Veillonellaceae</taxon>
        <taxon>Megasphaera</taxon>
    </lineage>
</organism>